<organism evidence="8">
    <name type="scientific">marine metagenome</name>
    <dbReference type="NCBI Taxonomy" id="408172"/>
    <lineage>
        <taxon>unclassified sequences</taxon>
        <taxon>metagenomes</taxon>
        <taxon>ecological metagenomes</taxon>
    </lineage>
</organism>
<evidence type="ECO:0000313" key="8">
    <source>
        <dbReference type="EMBL" id="SVD78126.1"/>
    </source>
</evidence>
<dbReference type="GO" id="GO:0017004">
    <property type="term" value="P:cytochrome complex assembly"/>
    <property type="evidence" value="ECO:0007669"/>
    <property type="project" value="UniProtKB-KW"/>
</dbReference>
<proteinExistence type="predicted"/>
<comment type="subcellular location">
    <subcellularLocation>
        <location evidence="1">Membrane</location>
        <topology evidence="1">Multi-pass membrane protein</topology>
    </subcellularLocation>
</comment>
<name>A0A382Y495_9ZZZZ</name>
<accession>A0A382Y495</accession>
<evidence type="ECO:0000256" key="2">
    <source>
        <dbReference type="ARBA" id="ARBA00022692"/>
    </source>
</evidence>
<keyword evidence="2 6" id="KW-0812">Transmembrane</keyword>
<reference evidence="8" key="1">
    <citation type="submission" date="2018-05" db="EMBL/GenBank/DDBJ databases">
        <authorList>
            <person name="Lanie J.A."/>
            <person name="Ng W.-L."/>
            <person name="Kazmierczak K.M."/>
            <person name="Andrzejewski T.M."/>
            <person name="Davidsen T.M."/>
            <person name="Wayne K.J."/>
            <person name="Tettelin H."/>
            <person name="Glass J.I."/>
            <person name="Rusch D."/>
            <person name="Podicherti R."/>
            <person name="Tsui H.-C.T."/>
            <person name="Winkler M.E."/>
        </authorList>
    </citation>
    <scope>NUCLEOTIDE SEQUENCE</scope>
</reference>
<dbReference type="EMBL" id="UINC01172841">
    <property type="protein sequence ID" value="SVD78126.1"/>
    <property type="molecule type" value="Genomic_DNA"/>
</dbReference>
<evidence type="ECO:0000256" key="5">
    <source>
        <dbReference type="ARBA" id="ARBA00023136"/>
    </source>
</evidence>
<dbReference type="GO" id="GO:0016020">
    <property type="term" value="C:membrane"/>
    <property type="evidence" value="ECO:0007669"/>
    <property type="project" value="UniProtKB-SubCell"/>
</dbReference>
<dbReference type="InterPro" id="IPR007816">
    <property type="entry name" value="ResB-like_domain"/>
</dbReference>
<evidence type="ECO:0000256" key="4">
    <source>
        <dbReference type="ARBA" id="ARBA00022989"/>
    </source>
</evidence>
<keyword evidence="5 6" id="KW-0472">Membrane</keyword>
<feature type="transmembrane region" description="Helical" evidence="6">
    <location>
        <begin position="234"/>
        <end position="257"/>
    </location>
</feature>
<evidence type="ECO:0000256" key="1">
    <source>
        <dbReference type="ARBA" id="ARBA00004141"/>
    </source>
</evidence>
<gene>
    <name evidence="8" type="ORF">METZ01_LOCUS430980</name>
</gene>
<sequence length="265" mass="30725">IESQLSIEEGETKNFTDDFRKLELAIIDRTNPDFDTVISIPQSMLKKQNVISYPEIPFNIVIKSYLDNAELSSKTSNHSMQELPQVTHGIGSEIFVKSKDEFVQDNFVNYVTVHAEILSNNQSLGTWLFSRAIEQTQLIEIENKHYDFILRPVRYYTSYDLTLKDFRHDIYPGTDIPKNFSSLVHLNDPEKQEDRDVLIYMNHPLRYRGKTYYQASFGKDDTLSILQVVQNPAWLFPYTACILVAMGLLYQFITGLVQFSSKRLS</sequence>
<evidence type="ECO:0000256" key="6">
    <source>
        <dbReference type="SAM" id="Phobius"/>
    </source>
</evidence>
<keyword evidence="4 6" id="KW-1133">Transmembrane helix</keyword>
<dbReference type="Pfam" id="PF05140">
    <property type="entry name" value="ResB"/>
    <property type="match status" value="1"/>
</dbReference>
<protein>
    <recommendedName>
        <fullName evidence="7">ResB-like domain-containing protein</fullName>
    </recommendedName>
</protein>
<feature type="non-terminal residue" evidence="8">
    <location>
        <position position="1"/>
    </location>
</feature>
<feature type="domain" description="ResB-like" evidence="7">
    <location>
        <begin position="157"/>
        <end position="221"/>
    </location>
</feature>
<keyword evidence="3" id="KW-0201">Cytochrome c-type biogenesis</keyword>
<dbReference type="AlphaFoldDB" id="A0A382Y495"/>
<evidence type="ECO:0000259" key="7">
    <source>
        <dbReference type="Pfam" id="PF05140"/>
    </source>
</evidence>
<evidence type="ECO:0000256" key="3">
    <source>
        <dbReference type="ARBA" id="ARBA00022748"/>
    </source>
</evidence>